<dbReference type="PANTHER" id="PTHR42693">
    <property type="entry name" value="ARYLSULFATASE FAMILY MEMBER"/>
    <property type="match status" value="1"/>
</dbReference>
<evidence type="ECO:0000313" key="6">
    <source>
        <dbReference type="Proteomes" id="UP001597387"/>
    </source>
</evidence>
<organism evidence="5 6">
    <name type="scientific">Paradesertivirga mongoliensis</name>
    <dbReference type="NCBI Taxonomy" id="2100740"/>
    <lineage>
        <taxon>Bacteria</taxon>
        <taxon>Pseudomonadati</taxon>
        <taxon>Bacteroidota</taxon>
        <taxon>Sphingobacteriia</taxon>
        <taxon>Sphingobacteriales</taxon>
        <taxon>Sphingobacteriaceae</taxon>
        <taxon>Paradesertivirga</taxon>
    </lineage>
</organism>
<evidence type="ECO:0000256" key="2">
    <source>
        <dbReference type="ARBA" id="ARBA00022801"/>
    </source>
</evidence>
<comment type="caution">
    <text evidence="5">The sequence shown here is derived from an EMBL/GenBank/DDBJ whole genome shotgun (WGS) entry which is preliminary data.</text>
</comment>
<evidence type="ECO:0000256" key="3">
    <source>
        <dbReference type="SAM" id="MobiDB-lite"/>
    </source>
</evidence>
<name>A0ABW4ZMJ0_9SPHI</name>
<evidence type="ECO:0000259" key="4">
    <source>
        <dbReference type="Pfam" id="PF00884"/>
    </source>
</evidence>
<dbReference type="SUPFAM" id="SSF53649">
    <property type="entry name" value="Alkaline phosphatase-like"/>
    <property type="match status" value="1"/>
</dbReference>
<evidence type="ECO:0000313" key="5">
    <source>
        <dbReference type="EMBL" id="MFD2162766.1"/>
    </source>
</evidence>
<sequence length="459" mass="51452">MLLVLANNARAQSKEPSKRPNIIFILADDLGYGNISSYNPTTPVPTPNIDQMAKEGSRFTRFYAGSTVCAPSRASLMTGLHMGHAYVRGNAKAPLRPQDTTLAQYFQAGGYVTGMFGKWALGESNQTGAVHLKGFNEFFGYVNQTHAHQYFTTHLDEIKDGVTRSIKVDSSKYTQDLIMERALAFITRNKNKPFFLYLPLTLPHAELQVPKSLLKEFQNPDGSSKLGPETPFQKRERYNEQTQPRAAFAAMMTRLDRDVARILEAVKSYGLDDNTYIFFTSDNGPHQEGGGDPVYFNSSGPLRGLKRDLYEGGIRVPMLVRAPGRVPSGVVSDVPWAFWDIMPTLGDLANVKTAAKTDGLSFTALLTGKNQKDKHEYFYWQFNEGAFKEALIKDDWKLIRFKEKGAAEVLELYRFKDDIGEKYNLAPSNPAKVKELKALMLKAKSPAENKVFDWSDVEL</sequence>
<dbReference type="EMBL" id="JBHUHZ010000001">
    <property type="protein sequence ID" value="MFD2162766.1"/>
    <property type="molecule type" value="Genomic_DNA"/>
</dbReference>
<dbReference type="Gene3D" id="3.30.1120.10">
    <property type="match status" value="1"/>
</dbReference>
<feature type="domain" description="Sulfatase N-terminal" evidence="4">
    <location>
        <begin position="20"/>
        <end position="351"/>
    </location>
</feature>
<dbReference type="RefSeq" id="WP_255902947.1">
    <property type="nucleotide sequence ID" value="NZ_JAFMZO010000003.1"/>
</dbReference>
<dbReference type="InterPro" id="IPR050738">
    <property type="entry name" value="Sulfatase"/>
</dbReference>
<comment type="similarity">
    <text evidence="1">Belongs to the sulfatase family.</text>
</comment>
<proteinExistence type="inferred from homology"/>
<dbReference type="InterPro" id="IPR017850">
    <property type="entry name" value="Alkaline_phosphatase_core_sf"/>
</dbReference>
<reference evidence="6" key="1">
    <citation type="journal article" date="2019" name="Int. J. Syst. Evol. Microbiol.">
        <title>The Global Catalogue of Microorganisms (GCM) 10K type strain sequencing project: providing services to taxonomists for standard genome sequencing and annotation.</title>
        <authorList>
            <consortium name="The Broad Institute Genomics Platform"/>
            <consortium name="The Broad Institute Genome Sequencing Center for Infectious Disease"/>
            <person name="Wu L."/>
            <person name="Ma J."/>
        </authorList>
    </citation>
    <scope>NUCLEOTIDE SEQUENCE [LARGE SCALE GENOMIC DNA]</scope>
    <source>
        <strain evidence="6">KCTC 42217</strain>
    </source>
</reference>
<dbReference type="PANTHER" id="PTHR42693:SF53">
    <property type="entry name" value="ENDO-4-O-SULFATASE"/>
    <property type="match status" value="1"/>
</dbReference>
<dbReference type="InterPro" id="IPR000917">
    <property type="entry name" value="Sulfatase_N"/>
</dbReference>
<dbReference type="Proteomes" id="UP001597387">
    <property type="component" value="Unassembled WGS sequence"/>
</dbReference>
<protein>
    <submittedName>
        <fullName evidence="5">Arylsulfatase</fullName>
    </submittedName>
</protein>
<accession>A0ABW4ZMJ0</accession>
<dbReference type="Gene3D" id="3.40.720.10">
    <property type="entry name" value="Alkaline Phosphatase, subunit A"/>
    <property type="match status" value="1"/>
</dbReference>
<evidence type="ECO:0000256" key="1">
    <source>
        <dbReference type="ARBA" id="ARBA00008779"/>
    </source>
</evidence>
<gene>
    <name evidence="5" type="ORF">ACFSJU_10215</name>
</gene>
<dbReference type="CDD" id="cd16145">
    <property type="entry name" value="ARS_like"/>
    <property type="match status" value="1"/>
</dbReference>
<dbReference type="Pfam" id="PF00884">
    <property type="entry name" value="Sulfatase"/>
    <property type="match status" value="1"/>
</dbReference>
<keyword evidence="6" id="KW-1185">Reference proteome</keyword>
<keyword evidence="2" id="KW-0378">Hydrolase</keyword>
<feature type="region of interest" description="Disordered" evidence="3">
    <location>
        <begin position="218"/>
        <end position="240"/>
    </location>
</feature>